<feature type="signal peptide" evidence="1">
    <location>
        <begin position="1"/>
        <end position="21"/>
    </location>
</feature>
<organism evidence="4 6">
    <name type="scientific">Clostridium cochlearium</name>
    <dbReference type="NCBI Taxonomy" id="1494"/>
    <lineage>
        <taxon>Bacteria</taxon>
        <taxon>Bacillati</taxon>
        <taxon>Bacillota</taxon>
        <taxon>Clostridia</taxon>
        <taxon>Eubacteriales</taxon>
        <taxon>Clostridiaceae</taxon>
        <taxon>Clostridium</taxon>
    </lineage>
</organism>
<feature type="chain" id="PRO_5044569811" evidence="1">
    <location>
        <begin position="22"/>
        <end position="55"/>
    </location>
</feature>
<evidence type="ECO:0000313" key="5">
    <source>
        <dbReference type="Proteomes" id="UP000198811"/>
    </source>
</evidence>
<evidence type="ECO:0000256" key="1">
    <source>
        <dbReference type="SAM" id="SignalP"/>
    </source>
</evidence>
<evidence type="ECO:0000313" key="7">
    <source>
        <dbReference type="Proteomes" id="UP000528432"/>
    </source>
</evidence>
<dbReference type="Proteomes" id="UP000198811">
    <property type="component" value="Unassembled WGS sequence"/>
</dbReference>
<dbReference type="Proteomes" id="UP000250223">
    <property type="component" value="Unassembled WGS sequence"/>
</dbReference>
<evidence type="ECO:0000313" key="3">
    <source>
        <dbReference type="EMBL" id="SDL34538.1"/>
    </source>
</evidence>
<dbReference type="Proteomes" id="UP000528432">
    <property type="component" value="Unassembled WGS sequence"/>
</dbReference>
<accession>A0A239ZBW3</accession>
<evidence type="ECO:0000313" key="6">
    <source>
        <dbReference type="Proteomes" id="UP000250223"/>
    </source>
</evidence>
<dbReference type="AlphaFoldDB" id="A0A239ZBW3"/>
<evidence type="ECO:0000313" key="4">
    <source>
        <dbReference type="EMBL" id="SQB34094.1"/>
    </source>
</evidence>
<dbReference type="RefSeq" id="WP_089867316.1">
    <property type="nucleotide sequence ID" value="NZ_CP173238.1"/>
</dbReference>
<keyword evidence="1" id="KW-0732">Signal</keyword>
<dbReference type="GeneID" id="70576377"/>
<dbReference type="EMBL" id="JABFIF010000039">
    <property type="protein sequence ID" value="NOH17186.1"/>
    <property type="molecule type" value="Genomic_DNA"/>
</dbReference>
<dbReference type="STRING" id="1494.SAMN05216497_12116"/>
<evidence type="ECO:0000313" key="2">
    <source>
        <dbReference type="EMBL" id="NOH17186.1"/>
    </source>
</evidence>
<reference evidence="2 7" key="3">
    <citation type="submission" date="2020-05" db="EMBL/GenBank/DDBJ databases">
        <title>Draft genome sequence of Clostridium cochlearium strain AGROS13 isolated from a sheep dairy farm in New Zealand.</title>
        <authorList>
            <person name="Gupta T.B."/>
            <person name="Jauregui R."/>
            <person name="Risson A.N."/>
            <person name="Brightwell G."/>
            <person name="Maclean P."/>
        </authorList>
    </citation>
    <scope>NUCLEOTIDE SEQUENCE [LARGE SCALE GENOMIC DNA]</scope>
    <source>
        <strain evidence="2 7">AGROS13</strain>
    </source>
</reference>
<gene>
    <name evidence="2" type="ORF">HMJ28_12520</name>
    <name evidence="4" type="ORF">NCTC13028_00988</name>
    <name evidence="3" type="ORF">SAMN05216497_12116</name>
</gene>
<reference evidence="4 6" key="2">
    <citation type="submission" date="2018-06" db="EMBL/GenBank/DDBJ databases">
        <authorList>
            <consortium name="Pathogen Informatics"/>
            <person name="Doyle S."/>
        </authorList>
    </citation>
    <scope>NUCLEOTIDE SEQUENCE [LARGE SCALE GENOMIC DNA]</scope>
    <source>
        <strain evidence="4 6">NCTC13028</strain>
    </source>
</reference>
<dbReference type="EMBL" id="UAWC01000006">
    <property type="protein sequence ID" value="SQB34094.1"/>
    <property type="molecule type" value="Genomic_DNA"/>
</dbReference>
<proteinExistence type="predicted"/>
<protein>
    <submittedName>
        <fullName evidence="4">Gas vesicle protein</fullName>
    </submittedName>
    <submittedName>
        <fullName evidence="2">YtxH domain-containing protein</fullName>
    </submittedName>
    <submittedName>
        <fullName evidence="3">YtxH-like protein</fullName>
    </submittedName>
</protein>
<reference evidence="3 5" key="1">
    <citation type="submission" date="2016-10" db="EMBL/GenBank/DDBJ databases">
        <authorList>
            <person name="Varghese N."/>
            <person name="Submissions S."/>
        </authorList>
    </citation>
    <scope>NUCLEOTIDE SEQUENCE [LARGE SCALE GENOMIC DNA]</scope>
    <source>
        <strain evidence="3 5">NLAE-zl-C224</strain>
    </source>
</reference>
<sequence>MRQKRFIAGMMLGAVATMLMAPEMDRKTKRKMKRTARYMRGMAQDAYDGMARYMR</sequence>
<keyword evidence="5" id="KW-1185">Reference proteome</keyword>
<dbReference type="EMBL" id="FNGL01000021">
    <property type="protein sequence ID" value="SDL34538.1"/>
    <property type="molecule type" value="Genomic_DNA"/>
</dbReference>
<name>A0A239ZBW3_CLOCO</name>